<reference evidence="15 16" key="1">
    <citation type="journal article" date="2018" name="Elife">
        <title>Firefly genomes illuminate parallel origins of bioluminescence in beetles.</title>
        <authorList>
            <person name="Fallon T.R."/>
            <person name="Lower S.E."/>
            <person name="Chang C.H."/>
            <person name="Bessho-Uehara M."/>
            <person name="Martin G.J."/>
            <person name="Bewick A.J."/>
            <person name="Behringer M."/>
            <person name="Debat H.J."/>
            <person name="Wong I."/>
            <person name="Day J.C."/>
            <person name="Suvorov A."/>
            <person name="Silva C.J."/>
            <person name="Stanger-Hall K.F."/>
            <person name="Hall D.W."/>
            <person name="Schmitz R.J."/>
            <person name="Nelson D.R."/>
            <person name="Lewis S.M."/>
            <person name="Shigenobu S."/>
            <person name="Bybee S.M."/>
            <person name="Larracuente A.M."/>
            <person name="Oba Y."/>
            <person name="Weng J.K."/>
        </authorList>
    </citation>
    <scope>NUCLEOTIDE SEQUENCE [LARGE SCALE GENOMIC DNA]</scope>
    <source>
        <strain evidence="15">1611_PpyrPB1</strain>
        <tissue evidence="15">Whole body</tissue>
    </source>
</reference>
<comment type="subcellular location">
    <subcellularLocation>
        <location evidence="14">Endoplasmic reticulum membrane</location>
        <topology evidence="14">Multi-pass membrane protein</topology>
    </subcellularLocation>
    <subcellularLocation>
        <location evidence="1">Membrane</location>
        <topology evidence="1">Multi-pass membrane protein</topology>
    </subcellularLocation>
</comment>
<evidence type="ECO:0000256" key="10">
    <source>
        <dbReference type="ARBA" id="ARBA00023136"/>
    </source>
</evidence>
<evidence type="ECO:0000256" key="11">
    <source>
        <dbReference type="ARBA" id="ARBA00023160"/>
    </source>
</evidence>
<dbReference type="EC" id="4.2.1.134" evidence="4 14"/>
<dbReference type="FunCoup" id="A0A5N4ALI5">
    <property type="interactions" value="846"/>
</dbReference>
<evidence type="ECO:0000256" key="14">
    <source>
        <dbReference type="RuleBase" id="RU363109"/>
    </source>
</evidence>
<dbReference type="GO" id="GO:0030497">
    <property type="term" value="P:fatty acid elongation"/>
    <property type="evidence" value="ECO:0007669"/>
    <property type="project" value="TreeGrafter"/>
</dbReference>
<evidence type="ECO:0000256" key="7">
    <source>
        <dbReference type="ARBA" id="ARBA00022832"/>
    </source>
</evidence>
<feature type="transmembrane region" description="Helical" evidence="14">
    <location>
        <begin position="165"/>
        <end position="192"/>
    </location>
</feature>
<dbReference type="InParanoid" id="A0A5N4ALI5"/>
<keyword evidence="12 14" id="KW-0456">Lyase</keyword>
<evidence type="ECO:0000256" key="5">
    <source>
        <dbReference type="ARBA" id="ARBA00022516"/>
    </source>
</evidence>
<evidence type="ECO:0000256" key="1">
    <source>
        <dbReference type="ARBA" id="ARBA00004141"/>
    </source>
</evidence>
<organism evidence="15 16">
    <name type="scientific">Photinus pyralis</name>
    <name type="common">Common eastern firefly</name>
    <name type="synonym">Lampyris pyralis</name>
    <dbReference type="NCBI Taxonomy" id="7054"/>
    <lineage>
        <taxon>Eukaryota</taxon>
        <taxon>Metazoa</taxon>
        <taxon>Ecdysozoa</taxon>
        <taxon>Arthropoda</taxon>
        <taxon>Hexapoda</taxon>
        <taxon>Insecta</taxon>
        <taxon>Pterygota</taxon>
        <taxon>Neoptera</taxon>
        <taxon>Endopterygota</taxon>
        <taxon>Coleoptera</taxon>
        <taxon>Polyphaga</taxon>
        <taxon>Elateriformia</taxon>
        <taxon>Elateroidea</taxon>
        <taxon>Lampyridae</taxon>
        <taxon>Lampyrinae</taxon>
        <taxon>Photinus</taxon>
    </lineage>
</organism>
<feature type="transmembrane region" description="Helical" evidence="14">
    <location>
        <begin position="43"/>
        <end position="64"/>
    </location>
</feature>
<evidence type="ECO:0000256" key="8">
    <source>
        <dbReference type="ARBA" id="ARBA00022989"/>
    </source>
</evidence>
<feature type="transmembrane region" description="Helical" evidence="14">
    <location>
        <begin position="216"/>
        <end position="235"/>
    </location>
</feature>
<comment type="pathway">
    <text evidence="2 14">Lipid metabolism; fatty acid biosynthesis.</text>
</comment>
<keyword evidence="14" id="KW-0256">Endoplasmic reticulum</keyword>
<name>A0A5N4ALI5_PHOPY</name>
<comment type="catalytic activity">
    <reaction evidence="13 14">
        <text>a very-long-chain (3R)-3-hydroxyacyl-CoA = a very-long-chain (2E)-enoyl-CoA + H2O</text>
        <dbReference type="Rhea" id="RHEA:45812"/>
        <dbReference type="ChEBI" id="CHEBI:15377"/>
        <dbReference type="ChEBI" id="CHEBI:83728"/>
        <dbReference type="ChEBI" id="CHEBI:85440"/>
        <dbReference type="EC" id="4.2.1.134"/>
    </reaction>
</comment>
<accession>A0A5N4ALI5</accession>
<dbReference type="InterPro" id="IPR007482">
    <property type="entry name" value="Tyr_Pase-like_PTPLA"/>
</dbReference>
<sequence length="263" mass="30323">MTLKNRKSNNSNYGKSFNFPPFMQYIQRWQAAIATMLKNKSSVYLFFYNLIETVGWSYILYLLVIHFTFATDGSLYESIKTPLFIFQNAAVLEIFHAVFRLVPSSPSVTIQQVFSRVMLVCGVLMLSRDAQLGIGLPLILAAWSVTEIIRYGYYTLNLVNAVPQFLLWLRYTLFIGLYPLGVTGELLCIYAACMEFRRNNYGVVTLPNYLNVTFNYPYLLMFLMALYIPLFPPLYMHMFGQRKKVLGKTSTTKVSTRVSKKVK</sequence>
<keyword evidence="16" id="KW-1185">Reference proteome</keyword>
<keyword evidence="10 14" id="KW-0472">Membrane</keyword>
<dbReference type="GO" id="GO:0042761">
    <property type="term" value="P:very long-chain fatty acid biosynthetic process"/>
    <property type="evidence" value="ECO:0007669"/>
    <property type="project" value="TreeGrafter"/>
</dbReference>
<evidence type="ECO:0000256" key="4">
    <source>
        <dbReference type="ARBA" id="ARBA00013122"/>
    </source>
</evidence>
<keyword evidence="7 14" id="KW-0276">Fatty acid metabolism</keyword>
<dbReference type="UniPathway" id="UPA00094"/>
<gene>
    <name evidence="15" type="ORF">PPYR_09159</name>
</gene>
<comment type="similarity">
    <text evidence="3 14">Belongs to the very long-chain fatty acids dehydratase HACD family.</text>
</comment>
<evidence type="ECO:0000256" key="6">
    <source>
        <dbReference type="ARBA" id="ARBA00022692"/>
    </source>
</evidence>
<protein>
    <recommendedName>
        <fullName evidence="4 14">Very-long-chain (3R)-3-hydroxyacyl-CoA dehydratase</fullName>
        <ecNumber evidence="4 14">4.2.1.134</ecNumber>
    </recommendedName>
</protein>
<keyword evidence="6 14" id="KW-0812">Transmembrane</keyword>
<keyword evidence="8 14" id="KW-1133">Transmembrane helix</keyword>
<dbReference type="GO" id="GO:0102158">
    <property type="term" value="F:very-long-chain (3R)-3-hydroxyacyl-CoA dehydratase activity"/>
    <property type="evidence" value="ECO:0007669"/>
    <property type="project" value="UniProtKB-EC"/>
</dbReference>
<comment type="function">
    <text evidence="14">Catalyzes the third of the four reactions of the long-chain fatty acids elongation cycle. This endoplasmic reticulum-bound enzymatic process, allows the addition of two carbons to the chain of long- and very long-chain fatty acids/VLCFAs per cycle. This enzyme catalyzes the dehydration of the 3-hydroxyacyl-CoA intermediate into trans-2,3-enoyl-CoA, within each cycle of fatty acid elongation. Thereby, it participates to the production of VLCFAs of different chain lengths that are involved in multiple biological processes as precursors of membrane lipids and lipid mediators.</text>
</comment>
<keyword evidence="11 14" id="KW-0275">Fatty acid biosynthesis</keyword>
<feature type="transmembrane region" description="Helical" evidence="14">
    <location>
        <begin position="132"/>
        <end position="153"/>
    </location>
</feature>
<dbReference type="GO" id="GO:0005789">
    <property type="term" value="C:endoplasmic reticulum membrane"/>
    <property type="evidence" value="ECO:0007669"/>
    <property type="project" value="UniProtKB-SubCell"/>
</dbReference>
<evidence type="ECO:0000256" key="12">
    <source>
        <dbReference type="ARBA" id="ARBA00023239"/>
    </source>
</evidence>
<comment type="caution">
    <text evidence="15">The sequence shown here is derived from an EMBL/GenBank/DDBJ whole genome shotgun (WGS) entry which is preliminary data.</text>
</comment>
<evidence type="ECO:0000256" key="13">
    <source>
        <dbReference type="ARBA" id="ARBA00036671"/>
    </source>
</evidence>
<dbReference type="Proteomes" id="UP000327044">
    <property type="component" value="Unassembled WGS sequence"/>
</dbReference>
<keyword evidence="9 14" id="KW-0443">Lipid metabolism</keyword>
<dbReference type="PANTHER" id="PTHR11035:SF3">
    <property type="entry name" value="VERY-LONG-CHAIN (3R)-3-HYDROXYACYL-COA DEHYDRATASE"/>
    <property type="match status" value="1"/>
</dbReference>
<dbReference type="AlphaFoldDB" id="A0A5N4ALI5"/>
<evidence type="ECO:0000256" key="9">
    <source>
        <dbReference type="ARBA" id="ARBA00023098"/>
    </source>
</evidence>
<evidence type="ECO:0000256" key="3">
    <source>
        <dbReference type="ARBA" id="ARBA00007811"/>
    </source>
</evidence>
<evidence type="ECO:0000256" key="2">
    <source>
        <dbReference type="ARBA" id="ARBA00005194"/>
    </source>
</evidence>
<feature type="transmembrane region" description="Helical" evidence="14">
    <location>
        <begin position="109"/>
        <end position="126"/>
    </location>
</feature>
<dbReference type="EMBL" id="VVIM01000006">
    <property type="protein sequence ID" value="KAB0798166.1"/>
    <property type="molecule type" value="Genomic_DNA"/>
</dbReference>
<dbReference type="PANTHER" id="PTHR11035">
    <property type="entry name" value="VERY-LONG-CHAIN (3R)-3-HYDROXYACYL-COA DEHYDRATASE"/>
    <property type="match status" value="1"/>
</dbReference>
<dbReference type="GO" id="GO:0030148">
    <property type="term" value="P:sphingolipid biosynthetic process"/>
    <property type="evidence" value="ECO:0007669"/>
    <property type="project" value="TreeGrafter"/>
</dbReference>
<evidence type="ECO:0000313" key="15">
    <source>
        <dbReference type="EMBL" id="KAB0798166.1"/>
    </source>
</evidence>
<proteinExistence type="inferred from homology"/>
<keyword evidence="5 14" id="KW-0444">Lipid biosynthesis</keyword>
<evidence type="ECO:0000313" key="16">
    <source>
        <dbReference type="Proteomes" id="UP000327044"/>
    </source>
</evidence>
<dbReference type="Pfam" id="PF04387">
    <property type="entry name" value="PTPLA"/>
    <property type="match status" value="1"/>
</dbReference>